<dbReference type="GO" id="GO:0010309">
    <property type="term" value="F:acireductone dioxygenase [iron(II)-requiring] activity"/>
    <property type="evidence" value="ECO:0007669"/>
    <property type="project" value="UniProtKB-UniRule"/>
</dbReference>
<dbReference type="GO" id="GO:0005737">
    <property type="term" value="C:cytoplasm"/>
    <property type="evidence" value="ECO:0007669"/>
    <property type="project" value="UniProtKB-SubCell"/>
</dbReference>
<evidence type="ECO:0000256" key="4">
    <source>
        <dbReference type="ARBA" id="ARBA00004413"/>
    </source>
</evidence>
<organism evidence="16 17">
    <name type="scientific">Canis lupus familiaris</name>
    <name type="common">Dog</name>
    <name type="synonym">Canis familiaris</name>
    <dbReference type="NCBI Taxonomy" id="9615"/>
    <lineage>
        <taxon>Eukaryota</taxon>
        <taxon>Metazoa</taxon>
        <taxon>Chordata</taxon>
        <taxon>Craniata</taxon>
        <taxon>Vertebrata</taxon>
        <taxon>Euteleostomi</taxon>
        <taxon>Mammalia</taxon>
        <taxon>Eutheria</taxon>
        <taxon>Laurasiatheria</taxon>
        <taxon>Carnivora</taxon>
        <taxon>Caniformia</taxon>
        <taxon>Canidae</taxon>
        <taxon>Canis</taxon>
    </lineage>
</organism>
<comment type="subcellular location">
    <subcellularLocation>
        <location evidence="4 14">Cell membrane</location>
        <topology evidence="4 14">Peripheral membrane protein</topology>
        <orientation evidence="4 14">Cytoplasmic side</orientation>
    </subcellularLocation>
    <subcellularLocation>
        <location evidence="14">Cytoplasm</location>
    </subcellularLocation>
    <subcellularLocation>
        <location evidence="3 14">Nucleus</location>
    </subcellularLocation>
    <text evidence="14">Localizes to the plasma membrane when complexed to MMP14.</text>
</comment>
<keyword evidence="11 14" id="KW-0408">Iron</keyword>
<keyword evidence="8 14" id="KW-0479">Metal-binding</keyword>
<dbReference type="PANTHER" id="PTHR23418:SF0">
    <property type="entry name" value="ACIREDUCTONE DIOXYGENASE"/>
    <property type="match status" value="1"/>
</dbReference>
<dbReference type="UniPathway" id="UPA00904">
    <property type="reaction ID" value="UER00878"/>
</dbReference>
<keyword evidence="12 14" id="KW-0486">Methionine biosynthesis</keyword>
<dbReference type="GO" id="GO:0005886">
    <property type="term" value="C:plasma membrane"/>
    <property type="evidence" value="ECO:0007669"/>
    <property type="project" value="UniProtKB-SubCell"/>
</dbReference>
<evidence type="ECO:0000256" key="1">
    <source>
        <dbReference type="ARBA" id="ARBA00000428"/>
    </source>
</evidence>
<dbReference type="AlphaFoldDB" id="A0A8C0SQP8"/>
<evidence type="ECO:0000313" key="17">
    <source>
        <dbReference type="Proteomes" id="UP000694542"/>
    </source>
</evidence>
<evidence type="ECO:0000256" key="5">
    <source>
        <dbReference type="ARBA" id="ARBA00022490"/>
    </source>
</evidence>
<evidence type="ECO:0000256" key="9">
    <source>
        <dbReference type="ARBA" id="ARBA00022964"/>
    </source>
</evidence>
<keyword evidence="10 14" id="KW-0560">Oxidoreductase</keyword>
<reference evidence="16" key="1">
    <citation type="submission" date="2018-10" db="EMBL/GenBank/DDBJ databases">
        <title>De novo assembly of a Great Dane genome.</title>
        <authorList>
            <person name="Kidd J.M."/>
            <person name="Pendleton A.L."/>
            <person name="Shen F."/>
            <person name="Emery S."/>
        </authorList>
    </citation>
    <scope>NUCLEOTIDE SEQUENCE [LARGE SCALE GENOMIC DNA]</scope>
    <source>
        <strain evidence="16">Great Dane</strain>
    </source>
</reference>
<feature type="region of interest" description="Disordered" evidence="15">
    <location>
        <begin position="684"/>
        <end position="715"/>
    </location>
</feature>
<dbReference type="FunFam" id="2.60.120.10:FF:000031">
    <property type="entry name" value="1,2-dihydroxy-3-keto-5-methylthiopentene dioxygenase"/>
    <property type="match status" value="1"/>
</dbReference>
<evidence type="ECO:0000256" key="15">
    <source>
        <dbReference type="SAM" id="MobiDB-lite"/>
    </source>
</evidence>
<evidence type="ECO:0000256" key="2">
    <source>
        <dbReference type="ARBA" id="ARBA00001967"/>
    </source>
</evidence>
<dbReference type="SUPFAM" id="SSF51182">
    <property type="entry name" value="RmlC-like cupins"/>
    <property type="match status" value="1"/>
</dbReference>
<feature type="compositionally biased region" description="Gly residues" evidence="15">
    <location>
        <begin position="57"/>
        <end position="75"/>
    </location>
</feature>
<feature type="binding site" evidence="14">
    <location>
        <position position="530"/>
    </location>
    <ligand>
        <name>Fe(2+)</name>
        <dbReference type="ChEBI" id="CHEBI:29033"/>
        <note>for iron-dependent acireductone dioxygenase activity</note>
    </ligand>
</feature>
<keyword evidence="6 14" id="KW-0533">Nickel</keyword>
<evidence type="ECO:0000256" key="14">
    <source>
        <dbReference type="HAMAP-Rule" id="MF_03154"/>
    </source>
</evidence>
<dbReference type="InterPro" id="IPR014710">
    <property type="entry name" value="RmlC-like_jellyroll"/>
</dbReference>
<comment type="pathway">
    <text evidence="14">Amino-acid biosynthesis; L-methionine biosynthesis via salvage pathway; L-methionine from S-methyl-5-thio-alpha-D-ribose 1-phosphate: step 5/6.</text>
</comment>
<feature type="binding site" evidence="14">
    <location>
        <position position="528"/>
    </location>
    <ligand>
        <name>Fe(2+)</name>
        <dbReference type="ChEBI" id="CHEBI:29033"/>
        <note>for iron-dependent acireductone dioxygenase activity</note>
    </ligand>
</feature>
<feature type="region of interest" description="Disordered" evidence="15">
    <location>
        <begin position="18"/>
        <end position="432"/>
    </location>
</feature>
<comment type="subunit">
    <text evidence="14">Monomer. Interacts with MMP14.</text>
</comment>
<feature type="compositionally biased region" description="Basic and acidic residues" evidence="15">
    <location>
        <begin position="147"/>
        <end position="165"/>
    </location>
</feature>
<evidence type="ECO:0000313" key="16">
    <source>
        <dbReference type="Ensembl" id="ENSCAFP00040024595.1"/>
    </source>
</evidence>
<dbReference type="GO" id="GO:0019509">
    <property type="term" value="P:L-methionine salvage from methylthioadenosine"/>
    <property type="evidence" value="ECO:0007669"/>
    <property type="project" value="UniProtKB-UniRule"/>
</dbReference>
<keyword evidence="5 14" id="KW-0963">Cytoplasm</keyword>
<dbReference type="GO" id="GO:0005506">
    <property type="term" value="F:iron ion binding"/>
    <property type="evidence" value="ECO:0007669"/>
    <property type="project" value="UniProtKB-UniRule"/>
</dbReference>
<evidence type="ECO:0000256" key="6">
    <source>
        <dbReference type="ARBA" id="ARBA00022596"/>
    </source>
</evidence>
<dbReference type="EC" id="1.13.11.54" evidence="14"/>
<feature type="binding site" evidence="14">
    <location>
        <position position="528"/>
    </location>
    <ligand>
        <name>Ni(2+)</name>
        <dbReference type="ChEBI" id="CHEBI:49786"/>
        <note>for nickel-dependent acireductone dioxygenase activity</note>
    </ligand>
</feature>
<feature type="compositionally biased region" description="Low complexity" evidence="15">
    <location>
        <begin position="47"/>
        <end position="56"/>
    </location>
</feature>
<feature type="compositionally biased region" description="Pro residues" evidence="15">
    <location>
        <begin position="322"/>
        <end position="357"/>
    </location>
</feature>
<dbReference type="HAMAP" id="MF_03154">
    <property type="entry name" value="Salvage_MtnD_euk"/>
    <property type="match status" value="1"/>
</dbReference>
<comment type="function">
    <text evidence="14">Catalyzes 2 different reactions between oxygen and the acireductone 1,2-dihydroxy-3-keto-5-methylthiopentene (DHK-MTPene) depending upon the metal bound in the active site. Fe-containing acireductone dioxygenase (Fe-ARD) produces formate and 2-keto-4-methylthiobutyrate (KMTB), the alpha-ketoacid precursor of methionine in the methionine recycle pathway. Ni-containing acireductone dioxygenase (Ni-ARD) produces methylthiopropionate, carbon monoxide and formate, and does not lie on the methionine recycle pathway. Also down-regulates cell migration mediated by MMP14.</text>
</comment>
<protein>
    <recommendedName>
        <fullName evidence="14">Acireductone dioxygenase</fullName>
    </recommendedName>
    <alternativeName>
        <fullName evidence="14">Acireductone dioxygenase (Fe(2+)-requiring)</fullName>
    </alternativeName>
    <alternativeName>
        <fullName evidence="14">Acireductone dioxygenase (Ni(2+)-requiring)</fullName>
    </alternativeName>
    <alternativeName>
        <fullName evidence="14">Membrane-type 1 matrix metalloproteinase cytoplasmic tail-binding protein 1</fullName>
        <shortName evidence="14">ARD</shortName>
        <shortName evidence="14">ARD'</shortName>
        <shortName evidence="14">Fe-ARD</shortName>
        <shortName evidence="14">MTCBP-1</shortName>
        <shortName evidence="14">Ni-ARD</shortName>
        <ecNumber evidence="14">1.13.11.53</ecNumber>
        <ecNumber evidence="14">1.13.11.54</ecNumber>
    </alternativeName>
</protein>
<keyword evidence="7 14" id="KW-0028">Amino-acid biosynthesis</keyword>
<keyword evidence="13 14" id="KW-0539">Nucleus</keyword>
<dbReference type="PANTHER" id="PTHR23418">
    <property type="entry name" value="ACIREDUCTONE DIOXYGENASE"/>
    <property type="match status" value="1"/>
</dbReference>
<dbReference type="GO" id="GO:0010308">
    <property type="term" value="F:acireductone dioxygenase (Ni2+-requiring) activity"/>
    <property type="evidence" value="ECO:0007669"/>
    <property type="project" value="UniProtKB-UniRule"/>
</dbReference>
<feature type="binding site" evidence="14">
    <location>
        <position position="573"/>
    </location>
    <ligand>
        <name>Ni(2+)</name>
        <dbReference type="ChEBI" id="CHEBI:49786"/>
        <note>for nickel-dependent acireductone dioxygenase activity</note>
    </ligand>
</feature>
<dbReference type="Proteomes" id="UP000694542">
    <property type="component" value="Chromosome 17"/>
</dbReference>
<feature type="binding site" evidence="14">
    <location>
        <position position="534"/>
    </location>
    <ligand>
        <name>Ni(2+)</name>
        <dbReference type="ChEBI" id="CHEBI:49786"/>
        <note>for nickel-dependent acireductone dioxygenase activity</note>
    </ligand>
</feature>
<dbReference type="InterPro" id="IPR027496">
    <property type="entry name" value="ARD_euk"/>
</dbReference>
<gene>
    <name evidence="14" type="primary">ADI1</name>
    <name evidence="14" type="synonym">MTCBP1</name>
</gene>
<feature type="binding site" evidence="14">
    <location>
        <position position="530"/>
    </location>
    <ligand>
        <name>Ni(2+)</name>
        <dbReference type="ChEBI" id="CHEBI:49786"/>
        <note>for nickel-dependent acireductone dioxygenase activity</note>
    </ligand>
</feature>
<dbReference type="EC" id="1.13.11.53" evidence="14"/>
<dbReference type="GO" id="GO:0005634">
    <property type="term" value="C:nucleus"/>
    <property type="evidence" value="ECO:0007669"/>
    <property type="project" value="UniProtKB-SubCell"/>
</dbReference>
<evidence type="ECO:0000256" key="7">
    <source>
        <dbReference type="ARBA" id="ARBA00022605"/>
    </source>
</evidence>
<dbReference type="OrthoDB" id="1867259at2759"/>
<feature type="binding site" evidence="14">
    <location>
        <position position="534"/>
    </location>
    <ligand>
        <name>Fe(2+)</name>
        <dbReference type="ChEBI" id="CHEBI:29033"/>
        <note>for iron-dependent acireductone dioxygenase activity</note>
    </ligand>
</feature>
<dbReference type="Pfam" id="PF03079">
    <property type="entry name" value="ARD"/>
    <property type="match status" value="1"/>
</dbReference>
<feature type="region of interest" description="Disordered" evidence="15">
    <location>
        <begin position="616"/>
        <end position="637"/>
    </location>
</feature>
<feature type="binding site" evidence="14">
    <location>
        <position position="573"/>
    </location>
    <ligand>
        <name>Fe(2+)</name>
        <dbReference type="ChEBI" id="CHEBI:29033"/>
        <note>for iron-dependent acireductone dioxygenase activity</note>
    </ligand>
</feature>
<feature type="compositionally biased region" description="Pro residues" evidence="15">
    <location>
        <begin position="297"/>
        <end position="311"/>
    </location>
</feature>
<keyword evidence="14" id="KW-0472">Membrane</keyword>
<evidence type="ECO:0000256" key="11">
    <source>
        <dbReference type="ARBA" id="ARBA00023004"/>
    </source>
</evidence>
<dbReference type="Ensembl" id="ENSCAFT00040028314.1">
    <property type="protein sequence ID" value="ENSCAFP00040024595.1"/>
    <property type="gene ID" value="ENSCAFG00040015377.1"/>
</dbReference>
<comment type="similarity">
    <text evidence="14">Belongs to the acireductone dioxygenase (ARD) family.</text>
</comment>
<name>A0A8C0SQP8_CANLF</name>
<sequence>MWKPLRVLDAARSPGVCVHRGPACRALRPGGGRDGRAQEGREESPSGKARAAEGSAAGRGGAGRGGGAGGTGWGDVGERCAGAGEHRHRRRRRPGAGEDAQPVGGVLGPQRGRAAGACGSGPAGGTPWPHPPRHTGPSSSKLMIDSRAGKGKPEHGEGSPVDLRRPGHGGARAPPSDPWARADHGLQAPLRPTSLAVRGPGVRGSGGAIRLPLRTVQLRAGLLAPPGCSGQQDRPPPPAPGAPRGAGPAPAAAPPLAPPRPRPHRETTRALAPPPPQPPPLAPPRPRPHRETTRALAPPPPQPRPLAPPPPRPHRETTRALAPPPPQPRPSPRPAPAPTGRPRGRWPPPPRPSPRPGLRPHRETARRWPRPRRSPAPRPPPAPAPPGPAPSPRRDKGPLGAAHPLSLRPRSQRAAGKLPGRRRRRGWGACRACPRRPGPAMVQAWYMDESADDPRRPHRAEPSRPVGLEQLRRLGVLYWKLDADKHENDPELEKIRKERNYSWMDIITISKDKLPNYEEKLRMFYEEHLHVDEEIRYILDGSGYFDVRDKDEKWIRIFMEKGDMITLPAGIYHRFTLDEKNYVKAMRLFVGQPVWTAASRAPAASADTLLRTHVPSSGAGSLPWSTSPGPGGTSTAEWRLQERGSGERAQVGGTSWLSAMVLAPGLLGTGHQARALGSGWRMDAEVTRQEQEGNRSARGRRETPQPNQHLTQRTNTWARLQSIQ</sequence>
<comment type="cofactor">
    <cofactor evidence="2">
        <name>Ni(2+)</name>
        <dbReference type="ChEBI" id="CHEBI:49786"/>
    </cofactor>
</comment>
<dbReference type="InterPro" id="IPR004313">
    <property type="entry name" value="ARD"/>
</dbReference>
<evidence type="ECO:0000256" key="13">
    <source>
        <dbReference type="ARBA" id="ARBA00023242"/>
    </source>
</evidence>
<accession>A0A8C0SQP8</accession>
<comment type="cofactor">
    <cofactor evidence="14">
        <name>Fe(2+)</name>
        <dbReference type="ChEBI" id="CHEBI:29033"/>
    </cofactor>
    <cofactor evidence="14">
        <name>Ni(2+)</name>
        <dbReference type="ChEBI" id="CHEBI:49786"/>
    </cofactor>
    <text evidence="14">Binds either 1 Fe or Ni cation per monomer. Iron-binding promotes an acireductone dioxygenase reaction producing 2-keto-4-methylthiobutyrate, while nickel-binding promotes an acireductone dioxygenase reaction producing 3-(methylsulfanyl)propanoate.</text>
</comment>
<feature type="compositionally biased region" description="Basic and acidic residues" evidence="15">
    <location>
        <begin position="684"/>
        <end position="703"/>
    </location>
</feature>
<feature type="compositionally biased region" description="Pro residues" evidence="15">
    <location>
        <begin position="272"/>
        <end position="285"/>
    </location>
</feature>
<evidence type="ECO:0000256" key="3">
    <source>
        <dbReference type="ARBA" id="ARBA00004123"/>
    </source>
</evidence>
<feature type="compositionally biased region" description="Pro residues" evidence="15">
    <location>
        <begin position="376"/>
        <end position="391"/>
    </location>
</feature>
<dbReference type="InterPro" id="IPR011051">
    <property type="entry name" value="RmlC_Cupin_sf"/>
</dbReference>
<feature type="compositionally biased region" description="Polar residues" evidence="15">
    <location>
        <begin position="704"/>
        <end position="715"/>
    </location>
</feature>
<dbReference type="GO" id="GO:0016151">
    <property type="term" value="F:nickel cation binding"/>
    <property type="evidence" value="ECO:0007669"/>
    <property type="project" value="UniProtKB-UniRule"/>
</dbReference>
<comment type="catalytic activity">
    <reaction evidence="14">
        <text>1,2-dihydroxy-5-(methylsulfanyl)pent-1-en-3-one + O2 = 3-(methylsulfanyl)propanoate + CO + formate + 2 H(+)</text>
        <dbReference type="Rhea" id="RHEA:14161"/>
        <dbReference type="ChEBI" id="CHEBI:15378"/>
        <dbReference type="ChEBI" id="CHEBI:15379"/>
        <dbReference type="ChEBI" id="CHEBI:15740"/>
        <dbReference type="ChEBI" id="CHEBI:17245"/>
        <dbReference type="ChEBI" id="CHEBI:49016"/>
        <dbReference type="ChEBI" id="CHEBI:49252"/>
        <dbReference type="EC" id="1.13.11.53"/>
    </reaction>
</comment>
<reference evidence="16" key="2">
    <citation type="submission" date="2025-08" db="UniProtKB">
        <authorList>
            <consortium name="Ensembl"/>
        </authorList>
    </citation>
    <scope>IDENTIFICATION</scope>
</reference>
<feature type="compositionally biased region" description="Basic and acidic residues" evidence="15">
    <location>
        <begin position="31"/>
        <end position="45"/>
    </location>
</feature>
<evidence type="ECO:0000256" key="12">
    <source>
        <dbReference type="ARBA" id="ARBA00023167"/>
    </source>
</evidence>
<evidence type="ECO:0000256" key="8">
    <source>
        <dbReference type="ARBA" id="ARBA00022723"/>
    </source>
</evidence>
<dbReference type="Gene3D" id="2.60.120.10">
    <property type="entry name" value="Jelly Rolls"/>
    <property type="match status" value="1"/>
</dbReference>
<keyword evidence="9 14" id="KW-0223">Dioxygenase</keyword>
<feature type="compositionally biased region" description="Pro residues" evidence="15">
    <location>
        <begin position="251"/>
        <end position="260"/>
    </location>
</feature>
<evidence type="ECO:0000256" key="10">
    <source>
        <dbReference type="ARBA" id="ARBA00023002"/>
    </source>
</evidence>
<dbReference type="CDD" id="cd02232">
    <property type="entry name" value="cupin_ARD"/>
    <property type="match status" value="1"/>
</dbReference>
<proteinExistence type="inferred from homology"/>
<feature type="compositionally biased region" description="Polar residues" evidence="15">
    <location>
        <begin position="616"/>
        <end position="636"/>
    </location>
</feature>
<keyword evidence="14" id="KW-1003">Cell membrane</keyword>
<comment type="catalytic activity">
    <reaction evidence="1 14">
        <text>1,2-dihydroxy-5-(methylsulfanyl)pent-1-en-3-one + O2 = 4-methylsulfanyl-2-oxobutanoate + formate + 2 H(+)</text>
        <dbReference type="Rhea" id="RHEA:24504"/>
        <dbReference type="ChEBI" id="CHEBI:15378"/>
        <dbReference type="ChEBI" id="CHEBI:15379"/>
        <dbReference type="ChEBI" id="CHEBI:15740"/>
        <dbReference type="ChEBI" id="CHEBI:16723"/>
        <dbReference type="ChEBI" id="CHEBI:49252"/>
        <dbReference type="EC" id="1.13.11.54"/>
    </reaction>
</comment>